<evidence type="ECO:0000256" key="6">
    <source>
        <dbReference type="ARBA" id="ARBA00022989"/>
    </source>
</evidence>
<evidence type="ECO:0000313" key="16">
    <source>
        <dbReference type="Proteomes" id="UP000677803"/>
    </source>
</evidence>
<name>A0A8S4B050_9TELE</name>
<dbReference type="Pfam" id="PF00520">
    <property type="entry name" value="Ion_trans"/>
    <property type="match status" value="4"/>
</dbReference>
<comment type="similarity">
    <text evidence="11">Belongs to the calcium channel alpha-1 subunit (TC 1.A.1.11) family.</text>
</comment>
<feature type="domain" description="Ion transport" evidence="14">
    <location>
        <begin position="675"/>
        <end position="834"/>
    </location>
</feature>
<keyword evidence="3 13" id="KW-0812">Transmembrane</keyword>
<dbReference type="Gene3D" id="1.20.120.350">
    <property type="entry name" value="Voltage-gated potassium channels. Chain C"/>
    <property type="match status" value="2"/>
</dbReference>
<feature type="transmembrane region" description="Helical" evidence="13">
    <location>
        <begin position="677"/>
        <end position="695"/>
    </location>
</feature>
<feature type="transmembrane region" description="Helical" evidence="13">
    <location>
        <begin position="815"/>
        <end position="841"/>
    </location>
</feature>
<feature type="domain" description="Ion transport" evidence="14">
    <location>
        <begin position="1041"/>
        <end position="1161"/>
    </location>
</feature>
<dbReference type="GO" id="GO:0005248">
    <property type="term" value="F:voltage-gated sodium channel activity"/>
    <property type="evidence" value="ECO:0007669"/>
    <property type="project" value="TreeGrafter"/>
</dbReference>
<evidence type="ECO:0000256" key="10">
    <source>
        <dbReference type="ARBA" id="ARBA00023303"/>
    </source>
</evidence>
<dbReference type="GO" id="GO:0086010">
    <property type="term" value="P:membrane depolarization during action potential"/>
    <property type="evidence" value="ECO:0007669"/>
    <property type="project" value="TreeGrafter"/>
</dbReference>
<feature type="transmembrane region" description="Helical" evidence="13">
    <location>
        <begin position="351"/>
        <end position="373"/>
    </location>
</feature>
<evidence type="ECO:0000256" key="4">
    <source>
        <dbReference type="ARBA" id="ARBA00022737"/>
    </source>
</evidence>
<accession>A0A8S4B050</accession>
<feature type="transmembrane region" description="Helical" evidence="13">
    <location>
        <begin position="870"/>
        <end position="894"/>
    </location>
</feature>
<evidence type="ECO:0000259" key="14">
    <source>
        <dbReference type="Pfam" id="PF00520"/>
    </source>
</evidence>
<keyword evidence="11" id="KW-0107">Calcium channel</keyword>
<proteinExistence type="inferred from homology"/>
<evidence type="ECO:0000256" key="11">
    <source>
        <dbReference type="RuleBase" id="RU003808"/>
    </source>
</evidence>
<dbReference type="AlphaFoldDB" id="A0A8S4B050"/>
<evidence type="ECO:0000256" key="7">
    <source>
        <dbReference type="ARBA" id="ARBA00023065"/>
    </source>
</evidence>
<feature type="transmembrane region" description="Helical" evidence="13">
    <location>
        <begin position="433"/>
        <end position="452"/>
    </location>
</feature>
<dbReference type="GO" id="GO:0001518">
    <property type="term" value="C:voltage-gated sodium channel complex"/>
    <property type="evidence" value="ECO:0007669"/>
    <property type="project" value="TreeGrafter"/>
</dbReference>
<evidence type="ECO:0000256" key="2">
    <source>
        <dbReference type="ARBA" id="ARBA00022448"/>
    </source>
</evidence>
<feature type="compositionally biased region" description="Polar residues" evidence="12">
    <location>
        <begin position="1003"/>
        <end position="1014"/>
    </location>
</feature>
<protein>
    <submittedName>
        <fullName evidence="15">(Atlantic silverside) hypothetical protein</fullName>
    </submittedName>
</protein>
<feature type="transmembrane region" description="Helical" evidence="13">
    <location>
        <begin position="521"/>
        <end position="544"/>
    </location>
</feature>
<keyword evidence="7" id="KW-0406">Ion transport</keyword>
<sequence length="1199" mass="135230">MGVAEEQLPAQKGSIPVTPVKDKLPTTKFHYITISIILVSCLSKVNYNPCKGEERYHVVGLRGLVSLLVTITPMITSVVVMYLLVIHVFAVIGVQLWMGELNNRCFLGEDIVTKYNLSLSPYYVSAPGEIDPFLCSTEDMNGNRRCADIPAYKEGGKVCTLAAPPNNWPGNWSASGGDCVNWNVYYNVCRPDGPNPYVEYLNFNNIRHAWITVFQLMTFEGWTEVMHYIMDTHSFWSFVYFVLVTLIGTFIFLNTCAVVIATFFSEAMIKATEDSCSFTSPFLTWCYGLIKKFFDRLPNCSFSKGKNVSTKRVRKIVDGNLFSGGILFAIFLDTVSMAVQHHGQPLKMTEVLKICNYLFTVVFTMEIVLKVLAYGHLYFMEGSNLFDFTIVMISLCDVAGLFNTGLPAVRALRMMRFGRLVNNFPYLKRQLMLLFRTLGKVFTLCLLMMITYKIQHVNDSHADLLLLFSVMGMYMFGCRYDERQNFDSLTWSMVTVFQVLTQEDWNIVLYNAMSSTSGWSAIYFVVTSMIGNNILLNVLMSIVVESFQTAPPIVEDAKTGSAVPNPKHSIMCIPLVSVPGTNGSFCIQKEKPMPNVTDMYLPNPTEIFELLPKTTAVVQGAQRMDILPVASNQQACPTRTNIFIISLFCLIYRTVLDHPIKLFLFRMLCQKLVQHKYFDWSIMLFILIGCVTNAFERPAIMADSTERAILNIFSDVLVAIFTVEMVVKVTAKGFVYGENSYCKSFWNILDGFLVISSLGHVLFKLVASGETRMFSLMKVLRLLRALRPLRVIKRVPKLKLAVEALVSSVKPMANIILISCVFLFFFGIVGVQALLTLFVMYSKDGWLAVMYDGLDAVDVNKQPKKNNNQWPLMFFILFMVMSLFLLDMFIGVMVETFHQCRQAQKQEDNGKPPDSSPSTQNAVAPLEENYAATHKYIVKLSTGRNWDILATIIISCNILIMAFEHHRQPKLKLGHFNSVHHQRSFQSVENDTHSELQFQCTESLSHPPTCTSAEGQEGYSSDEDDHQNSLSACTPDYPCLGINRYTHFKNFPMALLALYAVCTGDNWNGILKVCTHITHASIQPSAMRVFSNLLTGHLSRTTAQPGQDTLRECRPDDADCSSYLRWASPMYFITFVIVAQFVLANLVVAAIVQALEDSKKESFIGNNPGDEMMTVHTGVYLSSPQSVMEILLEVRPERE</sequence>
<dbReference type="PRINTS" id="PR00167">
    <property type="entry name" value="CACHANNEL"/>
</dbReference>
<gene>
    <name evidence="15" type="ORF">MMEN_LOCUS9478</name>
</gene>
<keyword evidence="10" id="KW-0407">Ion channel</keyword>
<dbReference type="InterPro" id="IPR043203">
    <property type="entry name" value="VGCC_Ca_Na"/>
</dbReference>
<evidence type="ECO:0000256" key="12">
    <source>
        <dbReference type="SAM" id="MobiDB-lite"/>
    </source>
</evidence>
<feature type="transmembrane region" description="Helical" evidence="13">
    <location>
        <begin position="707"/>
        <end position="727"/>
    </location>
</feature>
<dbReference type="GO" id="GO:0008332">
    <property type="term" value="F:low voltage-gated calcium channel activity"/>
    <property type="evidence" value="ECO:0007669"/>
    <property type="project" value="TreeGrafter"/>
</dbReference>
<keyword evidence="11" id="KW-0109">Calcium transport</keyword>
<evidence type="ECO:0000313" key="15">
    <source>
        <dbReference type="EMBL" id="CAG5905292.1"/>
    </source>
</evidence>
<dbReference type="SUPFAM" id="SSF81324">
    <property type="entry name" value="Voltage-gated potassium channels"/>
    <property type="match status" value="3"/>
</dbReference>
<reference evidence="15" key="1">
    <citation type="submission" date="2021-05" db="EMBL/GenBank/DDBJ databases">
        <authorList>
            <person name="Tigano A."/>
        </authorList>
    </citation>
    <scope>NUCLEOTIDE SEQUENCE</scope>
</reference>
<feature type="transmembrane region" description="Helical" evidence="13">
    <location>
        <begin position="385"/>
        <end position="412"/>
    </location>
</feature>
<feature type="transmembrane region" description="Helical" evidence="13">
    <location>
        <begin position="238"/>
        <end position="264"/>
    </location>
</feature>
<dbReference type="GO" id="GO:0045956">
    <property type="term" value="P:positive regulation of calcium ion-dependent exocytosis"/>
    <property type="evidence" value="ECO:0007669"/>
    <property type="project" value="TreeGrafter"/>
</dbReference>
<evidence type="ECO:0000256" key="3">
    <source>
        <dbReference type="ARBA" id="ARBA00022692"/>
    </source>
</evidence>
<dbReference type="GO" id="GO:0005891">
    <property type="term" value="C:voltage-gated calcium channel complex"/>
    <property type="evidence" value="ECO:0007669"/>
    <property type="project" value="InterPro"/>
</dbReference>
<dbReference type="PANTHER" id="PTHR10037:SF137">
    <property type="entry name" value="VOLTAGE-DEPENDENT T-TYPE CALCIUM CHANNEL SUBUNIT ALPHA"/>
    <property type="match status" value="1"/>
</dbReference>
<evidence type="ECO:0000256" key="9">
    <source>
        <dbReference type="ARBA" id="ARBA00023180"/>
    </source>
</evidence>
<dbReference type="InterPro" id="IPR027359">
    <property type="entry name" value="Volt_channel_dom_sf"/>
</dbReference>
<feature type="region of interest" description="Disordered" evidence="12">
    <location>
        <begin position="1003"/>
        <end position="1027"/>
    </location>
</feature>
<evidence type="ECO:0000256" key="8">
    <source>
        <dbReference type="ARBA" id="ARBA00023136"/>
    </source>
</evidence>
<dbReference type="GO" id="GO:0070509">
    <property type="term" value="P:calcium ion import"/>
    <property type="evidence" value="ECO:0007669"/>
    <property type="project" value="TreeGrafter"/>
</dbReference>
<feature type="transmembrane region" description="Helical" evidence="13">
    <location>
        <begin position="1131"/>
        <end position="1152"/>
    </location>
</feature>
<dbReference type="OrthoDB" id="416585at2759"/>
<evidence type="ECO:0000256" key="1">
    <source>
        <dbReference type="ARBA" id="ARBA00004141"/>
    </source>
</evidence>
<keyword evidence="5 11" id="KW-0851">Voltage-gated channel</keyword>
<feature type="domain" description="Ion transport" evidence="14">
    <location>
        <begin position="57"/>
        <end position="267"/>
    </location>
</feature>
<keyword evidence="8 13" id="KW-0472">Membrane</keyword>
<evidence type="ECO:0000256" key="13">
    <source>
        <dbReference type="SAM" id="Phobius"/>
    </source>
</evidence>
<organism evidence="15 16">
    <name type="scientific">Menidia menidia</name>
    <name type="common">Atlantic silverside</name>
    <dbReference type="NCBI Taxonomy" id="238744"/>
    <lineage>
        <taxon>Eukaryota</taxon>
        <taxon>Metazoa</taxon>
        <taxon>Chordata</taxon>
        <taxon>Craniata</taxon>
        <taxon>Vertebrata</taxon>
        <taxon>Euteleostomi</taxon>
        <taxon>Actinopterygii</taxon>
        <taxon>Neopterygii</taxon>
        <taxon>Teleostei</taxon>
        <taxon>Neoteleostei</taxon>
        <taxon>Acanthomorphata</taxon>
        <taxon>Ovalentaria</taxon>
        <taxon>Atherinomorphae</taxon>
        <taxon>Atheriniformes</taxon>
        <taxon>Atherinopsidae</taxon>
        <taxon>Menidiinae</taxon>
        <taxon>Menidia</taxon>
    </lineage>
</organism>
<dbReference type="InterPro" id="IPR002077">
    <property type="entry name" value="VDCCAlpha1"/>
</dbReference>
<feature type="transmembrane region" description="Helical" evidence="13">
    <location>
        <begin position="640"/>
        <end position="656"/>
    </location>
</feature>
<dbReference type="Gene3D" id="1.10.287.70">
    <property type="match status" value="4"/>
</dbReference>
<comment type="caution">
    <text evidence="15">The sequence shown here is derived from an EMBL/GenBank/DDBJ whole genome shotgun (WGS) entry which is preliminary data.</text>
</comment>
<keyword evidence="16" id="KW-1185">Reference proteome</keyword>
<dbReference type="FunFam" id="1.20.120.350:FF:000009">
    <property type="entry name" value="Voltage-dependent T-type calcium channel subunit alpha"/>
    <property type="match status" value="1"/>
</dbReference>
<evidence type="ECO:0000256" key="5">
    <source>
        <dbReference type="ARBA" id="ARBA00022882"/>
    </source>
</evidence>
<comment type="subcellular location">
    <subcellularLocation>
        <location evidence="1 11">Membrane</location>
        <topology evidence="1 11">Multi-pass membrane protein</topology>
    </subcellularLocation>
</comment>
<dbReference type="GO" id="GO:0043005">
    <property type="term" value="C:neuron projection"/>
    <property type="evidence" value="ECO:0007669"/>
    <property type="project" value="TreeGrafter"/>
</dbReference>
<keyword evidence="4" id="KW-0677">Repeat</keyword>
<dbReference type="PANTHER" id="PTHR10037">
    <property type="entry name" value="VOLTAGE-GATED CATION CHANNEL CALCIUM AND SODIUM"/>
    <property type="match status" value="1"/>
</dbReference>
<dbReference type="Proteomes" id="UP000677803">
    <property type="component" value="Unassembled WGS sequence"/>
</dbReference>
<keyword evidence="9" id="KW-0325">Glycoprotein</keyword>
<feature type="domain" description="Ion transport" evidence="14">
    <location>
        <begin position="322"/>
        <end position="549"/>
    </location>
</feature>
<feature type="non-terminal residue" evidence="15">
    <location>
        <position position="1"/>
    </location>
</feature>
<keyword evidence="6 13" id="KW-1133">Transmembrane helix</keyword>
<dbReference type="InterPro" id="IPR005821">
    <property type="entry name" value="Ion_trans_dom"/>
</dbReference>
<keyword evidence="2" id="KW-0813">Transport</keyword>
<keyword evidence="11" id="KW-0106">Calcium</keyword>
<feature type="transmembrane region" description="Helical" evidence="13">
    <location>
        <begin position="748"/>
        <end position="767"/>
    </location>
</feature>
<feature type="transmembrane region" description="Helical" evidence="13">
    <location>
        <begin position="59"/>
        <end position="75"/>
    </location>
</feature>
<dbReference type="EMBL" id="CAJRST010010001">
    <property type="protein sequence ID" value="CAG5905292.1"/>
    <property type="molecule type" value="Genomic_DNA"/>
</dbReference>